<comment type="caution">
    <text evidence="1">The sequence shown here is derived from an EMBL/GenBank/DDBJ whole genome shotgun (WGS) entry which is preliminary data.</text>
</comment>
<evidence type="ECO:0000313" key="2">
    <source>
        <dbReference type="Proteomes" id="UP001177023"/>
    </source>
</evidence>
<dbReference type="EMBL" id="CATQJA010000804">
    <property type="protein sequence ID" value="CAJ0564129.1"/>
    <property type="molecule type" value="Genomic_DNA"/>
</dbReference>
<feature type="non-terminal residue" evidence="1">
    <location>
        <position position="1"/>
    </location>
</feature>
<sequence>MLISRENQAEQQTTLKEQLATVTKEKDDALAQLSVVSTSNRRADRYFKQGNWMGEKAYDQGITCSKCLTKSTCSKSDWLLTSLLDPAPPLAIVPRNIGVMAPVNAYSSPPFQGDLWGRTVVRTTTQERPQKETRTPLL</sequence>
<evidence type="ECO:0000313" key="1">
    <source>
        <dbReference type="EMBL" id="CAJ0564129.1"/>
    </source>
</evidence>
<keyword evidence="2" id="KW-1185">Reference proteome</keyword>
<gene>
    <name evidence="1" type="ORF">MSPICULIGERA_LOCUS2819</name>
</gene>
<accession>A0AA36C8K7</accession>
<protein>
    <submittedName>
        <fullName evidence="1">Uncharacterized protein</fullName>
    </submittedName>
</protein>
<proteinExistence type="predicted"/>
<dbReference type="Proteomes" id="UP001177023">
    <property type="component" value="Unassembled WGS sequence"/>
</dbReference>
<reference evidence="1" key="1">
    <citation type="submission" date="2023-06" db="EMBL/GenBank/DDBJ databases">
        <authorList>
            <person name="Delattre M."/>
        </authorList>
    </citation>
    <scope>NUCLEOTIDE SEQUENCE</scope>
    <source>
        <strain evidence="1">AF72</strain>
    </source>
</reference>
<dbReference type="AlphaFoldDB" id="A0AA36C8K7"/>
<organism evidence="1 2">
    <name type="scientific">Mesorhabditis spiculigera</name>
    <dbReference type="NCBI Taxonomy" id="96644"/>
    <lineage>
        <taxon>Eukaryota</taxon>
        <taxon>Metazoa</taxon>
        <taxon>Ecdysozoa</taxon>
        <taxon>Nematoda</taxon>
        <taxon>Chromadorea</taxon>
        <taxon>Rhabditida</taxon>
        <taxon>Rhabditina</taxon>
        <taxon>Rhabditomorpha</taxon>
        <taxon>Rhabditoidea</taxon>
        <taxon>Rhabditidae</taxon>
        <taxon>Mesorhabditinae</taxon>
        <taxon>Mesorhabditis</taxon>
    </lineage>
</organism>
<name>A0AA36C8K7_9BILA</name>